<comment type="subunit">
    <text evidence="5">Part of the 30S ribosomal subunit. Forms a tight heterodimer with protein bS6.</text>
</comment>
<dbReference type="AlphaFoldDB" id="A0A4P8L4P3"/>
<keyword evidence="5" id="KW-0699">rRNA-binding</keyword>
<dbReference type="GO" id="GO:0003735">
    <property type="term" value="F:structural constituent of ribosome"/>
    <property type="evidence" value="ECO:0007669"/>
    <property type="project" value="InterPro"/>
</dbReference>
<dbReference type="RefSeq" id="WP_137425182.1">
    <property type="nucleotide sequence ID" value="NZ_CP040098.1"/>
</dbReference>
<dbReference type="GO" id="GO:0006412">
    <property type="term" value="P:translation"/>
    <property type="evidence" value="ECO:0007669"/>
    <property type="project" value="UniProtKB-UniRule"/>
</dbReference>
<comment type="similarity">
    <text evidence="1 5 6">Belongs to the bacterial ribosomal protein bS18 family.</text>
</comment>
<dbReference type="InterPro" id="IPR001648">
    <property type="entry name" value="Ribosomal_bS18"/>
</dbReference>
<proteinExistence type="inferred from homology"/>
<reference evidence="7 8" key="1">
    <citation type="submission" date="2019-05" db="EMBL/GenBank/DDBJ databases">
        <title>The Complete Genome Sequence of the n-alkane-degrading Desulfoglaeba alkanexedens ALDC reveals multiple alkylsuccinate synthase gene clusters.</title>
        <authorList>
            <person name="Callaghan A.V."/>
            <person name="Davidova I.A."/>
            <person name="Duncan K.E."/>
            <person name="Morris B."/>
            <person name="McInerney M.J."/>
        </authorList>
    </citation>
    <scope>NUCLEOTIDE SEQUENCE [LARGE SCALE GENOMIC DNA]</scope>
    <source>
        <strain evidence="7 8">ALDC</strain>
    </source>
</reference>
<dbReference type="InterPro" id="IPR018275">
    <property type="entry name" value="Ribosomal_bS18_CS"/>
</dbReference>
<dbReference type="KEGG" id="dax:FDQ92_12380"/>
<organism evidence="7 8">
    <name type="scientific">Desulfoglaeba alkanexedens ALDC</name>
    <dbReference type="NCBI Taxonomy" id="980445"/>
    <lineage>
        <taxon>Bacteria</taxon>
        <taxon>Pseudomonadati</taxon>
        <taxon>Thermodesulfobacteriota</taxon>
        <taxon>Syntrophobacteria</taxon>
        <taxon>Syntrophobacterales</taxon>
        <taxon>Syntrophobacteraceae</taxon>
        <taxon>Desulfoglaeba</taxon>
    </lineage>
</organism>
<dbReference type="Proteomes" id="UP000298602">
    <property type="component" value="Chromosome"/>
</dbReference>
<evidence type="ECO:0000256" key="1">
    <source>
        <dbReference type="ARBA" id="ARBA00005589"/>
    </source>
</evidence>
<dbReference type="EMBL" id="CP040098">
    <property type="protein sequence ID" value="QCQ22899.1"/>
    <property type="molecule type" value="Genomic_DNA"/>
</dbReference>
<dbReference type="NCBIfam" id="TIGR00165">
    <property type="entry name" value="S18"/>
    <property type="match status" value="1"/>
</dbReference>
<dbReference type="Pfam" id="PF01084">
    <property type="entry name" value="Ribosomal_S18"/>
    <property type="match status" value="1"/>
</dbReference>
<protein>
    <recommendedName>
        <fullName evidence="4 5">Small ribosomal subunit protein bS18</fullName>
    </recommendedName>
</protein>
<keyword evidence="3 5" id="KW-0687">Ribonucleoprotein</keyword>
<name>A0A4P8L4P3_9BACT</name>
<dbReference type="OrthoDB" id="9812008at2"/>
<gene>
    <name evidence="5 7" type="primary">rpsR</name>
    <name evidence="7" type="ORF">FDQ92_12380</name>
</gene>
<keyword evidence="5" id="KW-0694">RNA-binding</keyword>
<dbReference type="GO" id="GO:0070181">
    <property type="term" value="F:small ribosomal subunit rRNA binding"/>
    <property type="evidence" value="ECO:0007669"/>
    <property type="project" value="TreeGrafter"/>
</dbReference>
<dbReference type="Gene3D" id="4.10.640.10">
    <property type="entry name" value="Ribosomal protein S18"/>
    <property type="match status" value="1"/>
</dbReference>
<evidence type="ECO:0000256" key="4">
    <source>
        <dbReference type="ARBA" id="ARBA00035141"/>
    </source>
</evidence>
<evidence type="ECO:0000313" key="8">
    <source>
        <dbReference type="Proteomes" id="UP000298602"/>
    </source>
</evidence>
<evidence type="ECO:0000256" key="5">
    <source>
        <dbReference type="HAMAP-Rule" id="MF_00270"/>
    </source>
</evidence>
<evidence type="ECO:0000256" key="6">
    <source>
        <dbReference type="RuleBase" id="RU003910"/>
    </source>
</evidence>
<dbReference type="SUPFAM" id="SSF46911">
    <property type="entry name" value="Ribosomal protein S18"/>
    <property type="match status" value="1"/>
</dbReference>
<dbReference type="PANTHER" id="PTHR13479">
    <property type="entry name" value="30S RIBOSOMAL PROTEIN S18"/>
    <property type="match status" value="1"/>
</dbReference>
<dbReference type="InterPro" id="IPR036870">
    <property type="entry name" value="Ribosomal_bS18_sf"/>
</dbReference>
<evidence type="ECO:0000256" key="3">
    <source>
        <dbReference type="ARBA" id="ARBA00023274"/>
    </source>
</evidence>
<comment type="function">
    <text evidence="5">Binds as a heterodimer with protein bS6 to the central domain of the 16S rRNA, where it helps stabilize the platform of the 30S subunit.</text>
</comment>
<dbReference type="PANTHER" id="PTHR13479:SF40">
    <property type="entry name" value="SMALL RIBOSOMAL SUBUNIT PROTEIN BS18M"/>
    <property type="match status" value="1"/>
</dbReference>
<evidence type="ECO:0000313" key="7">
    <source>
        <dbReference type="EMBL" id="QCQ22899.1"/>
    </source>
</evidence>
<dbReference type="HAMAP" id="MF_00270">
    <property type="entry name" value="Ribosomal_bS18"/>
    <property type="match status" value="1"/>
</dbReference>
<dbReference type="PRINTS" id="PR00974">
    <property type="entry name" value="RIBOSOMALS18"/>
</dbReference>
<reference evidence="7 8" key="2">
    <citation type="submission" date="2019-05" db="EMBL/GenBank/DDBJ databases">
        <authorList>
            <person name="Suflita J.M."/>
            <person name="Marks C.R."/>
        </authorList>
    </citation>
    <scope>NUCLEOTIDE SEQUENCE [LARGE SCALE GENOMIC DNA]</scope>
    <source>
        <strain evidence="7 8">ALDC</strain>
    </source>
</reference>
<dbReference type="GO" id="GO:0022627">
    <property type="term" value="C:cytosolic small ribosomal subunit"/>
    <property type="evidence" value="ECO:0007669"/>
    <property type="project" value="TreeGrafter"/>
</dbReference>
<keyword evidence="2 5" id="KW-0689">Ribosomal protein</keyword>
<accession>A0A4P8L4P3</accession>
<sequence length="82" mass="9930">MAVKRRRRRVFRRRRVCRFCADSSLKIDYKDPRSLRYFMTERGKIIPRRISDNCAKHQRELTLAIKRARQIALLPYTVGHQV</sequence>
<evidence type="ECO:0000256" key="2">
    <source>
        <dbReference type="ARBA" id="ARBA00022980"/>
    </source>
</evidence>
<dbReference type="PROSITE" id="PS00057">
    <property type="entry name" value="RIBOSOMAL_S18"/>
    <property type="match status" value="1"/>
</dbReference>
<keyword evidence="8" id="KW-1185">Reference proteome</keyword>